<feature type="active site" description="Charge relay system" evidence="7">
    <location>
        <position position="383"/>
    </location>
</feature>
<dbReference type="InterPro" id="IPR008979">
    <property type="entry name" value="Galactose-bd-like_sf"/>
</dbReference>
<comment type="subcellular location">
    <subcellularLocation>
        <location evidence="1">Secreted</location>
    </subcellularLocation>
</comment>
<evidence type="ECO:0000259" key="9">
    <source>
        <dbReference type="PROSITE" id="PS50268"/>
    </source>
</evidence>
<sequence>MKPKWLDSTHELESRIAPSLTTVEWQGESISTTEIVIAVDSGFFSSASGPGRELAALQRTPSALANSVVQQTRLVSVASGGQQEIVKVELAAGISPIAAMEAYANLPGVAWVAPNRVVTVSPTYTPNDPSYSSQYSHTKMQTNLAWDLFPNIASTSPGDSNLVVAIIDSGMLLTHEDLAAHLWVNAGEVAGNGVDDDGNGFIDDRNGWDFLDGDNNPQAASTGDNDHATHVAGIIGAAMNNNKGGTGVAPGVKLMPLRLLLGGPTSLTSLQVANAFYYAAKNGAKIINNSWTVGNFSADAVVITAVNSAYDSGALILNAAGNANAFATNSENYAQMLTVASTTSTDARSGFSNYGPGVDISAPGSDVYSSVADGGYANFSGTSMATPNAAGLAALIWSKNPTWTRDQVAAQLVGTADNIDAVNSGFIGNLGTGRVNSLAALTETLAAPQFGTLTLPAEGSVVTKLATTFRLDLESVFDPNLLAPGSLVLRNAGLDATFGTSDDVEVPLTITPQGGRFGVGTNWLSFTIAGDLLTGFYEFRGRANTISNPFGTALDGNGDGTAGDDFVRRFRLFQQISGSVFEDLNQNGKRDAGEPGIAGTLVHIDSNANGVIDRVEVAWPGPTTPITAGGTKTFTTVVSGQTLPVNDLNVLISMTHTFIGDVTIQLTSPQGTTVTLFRRRGGGGDNLTNTWFDDRAGSAISFGTAPFTGSFRPESALAAFNGEDPNGTWTLSIDDLFTSDTGSLVNWQLSFESEFAQVTDSNGAYQFNGVPVGNQTLTTTLPNGMVSFAPSDGKATIAVASLTDEYRQNFAAIAIPSISGQMFHDRNGDGTRQANEELLDVAAPFVDLDANGQRQSIVQSINPNLAIPDDRSNVESSISVGASGFVDTIELTLTIPHTYIGDLRISLISPTGTEVRLITERDNPADGYDNLVLADDADVSIQNSPNSGIITGRFRPAGSLATFLGETITGNWTLRISDQGVQDIGTLTSWSIRFFERRARIVTPGTYVFERLQPRTYPSTIQQPGYRIVTPVSGSFSTTIASATDQNPGQHFGLAKVDAVYGRLFADIDSDQIPDVGEPGLSGWTVFIDRDSDGKLTVGEEQTTTDSDGQYLFEGLTAGSFTIRAVQQVGWAPSIATVGVTLATGATLFERNLAFTADPTPPTASIVAVTPNPRATGLDSMQILFSEGITGFDLGDLSLTRDGGTNLLTGTESLSRISGNLWEISGLSALTSTPGDYQLTLSATGSGILDGALNPLLGDAAGGFYVNGNPVITPIGTQTAFEESETRFTVLADDGNPGDDPLQFSLGAGAPSGAAIDPTTGEFTWTPDESQGPGNFSVTVIVTNANFPTLQSSVTFAIDVMEVNQPPVLDPIADQTMDENTTLTFTISATDLDLPGNTLTFSLASANPANASIDPVTGEFTFAPVEEQLPGVYEFTVQVTDAGNLADLRIFTVTINPINDDPTFVALSTVVVPEDSGPVSLPGFASNLSAGPADEAGQLLTFEITSNSNPGLFVGSVTVDPAGTLQFTPTPLANGTATLTLILRDDAGGISSMHSFTITVTPVNSSPMFVIGPSLTVSDSAAVSVPNWATAIVGGPPDEIGQAVTFRLESISDVSLFAVLPSVDSSGTLTFTPQTNANGTAIVTFVLVDEFGAESLPQTVEITIVDRTAPTVVISQMDDSLTLPGLVQYTLTFSTPVTGVTPAALTLTPARVGAEIVAITGEGSEYIVTVRTGSLQGAIALGIVADSGIVDAVGNPLAGGLIGPSYEIVATGMQVVGAASGPGAIRVYSTTGELMFEQTVFEGDFTGGVRVATGDITGDGIDDILTAAGPGGGPRIRLIDGATRQVIRDAFVFEPTFTGGVYIAAGDLNGDGIAEVIVSAGELGGPRVIAWDGKTGAQLFDFFAFTATDRSGVTIAVGDLLGTGRNQLIAGQSMGGSQVRVFDERATLLHSFLAYEPTFTGGVFVAIAENKLLTLPGQGGAPRLREFDFVDDAFVVTRDEFIASDSARYGATISAFEDDHGAGLFIGLGDGTLMQMDGTGEVTSESPFGPDYVGGIWVG</sequence>
<keyword evidence="3 7" id="KW-0645">Protease</keyword>
<evidence type="ECO:0000256" key="5">
    <source>
        <dbReference type="ARBA" id="ARBA00022801"/>
    </source>
</evidence>
<feature type="domain" description="Cadherin" evidence="9">
    <location>
        <begin position="1380"/>
        <end position="1464"/>
    </location>
</feature>
<accession>A0A6C2YT95</accession>
<dbReference type="InterPro" id="IPR015500">
    <property type="entry name" value="Peptidase_S8_subtilisin-rel"/>
</dbReference>
<dbReference type="SUPFAM" id="SSF69318">
    <property type="entry name" value="Integrin alpha N-terminal domain"/>
    <property type="match status" value="1"/>
</dbReference>
<dbReference type="Proteomes" id="UP000464378">
    <property type="component" value="Chromosome"/>
</dbReference>
<dbReference type="InterPro" id="IPR013783">
    <property type="entry name" value="Ig-like_fold"/>
</dbReference>
<keyword evidence="5 7" id="KW-0378">Hydrolase</keyword>
<dbReference type="CDD" id="cd11304">
    <property type="entry name" value="Cadherin_repeat"/>
    <property type="match status" value="1"/>
</dbReference>
<dbReference type="InterPro" id="IPR002884">
    <property type="entry name" value="P_dom"/>
</dbReference>
<dbReference type="SUPFAM" id="SSF49313">
    <property type="entry name" value="Cadherin-like"/>
    <property type="match status" value="2"/>
</dbReference>
<dbReference type="PRINTS" id="PR00723">
    <property type="entry name" value="SUBTILISIN"/>
</dbReference>
<dbReference type="GO" id="GO:0004252">
    <property type="term" value="F:serine-type endopeptidase activity"/>
    <property type="evidence" value="ECO:0007669"/>
    <property type="project" value="UniProtKB-UniRule"/>
</dbReference>
<dbReference type="InterPro" id="IPR034204">
    <property type="entry name" value="PfSUB1-like_cat_dom"/>
</dbReference>
<evidence type="ECO:0000313" key="11">
    <source>
        <dbReference type="EMBL" id="VIP04557.1"/>
    </source>
</evidence>
<dbReference type="InterPro" id="IPR033764">
    <property type="entry name" value="Sdr_B"/>
</dbReference>
<evidence type="ECO:0000256" key="7">
    <source>
        <dbReference type="PROSITE-ProRule" id="PRU01240"/>
    </source>
</evidence>
<dbReference type="SMART" id="SM00736">
    <property type="entry name" value="CADG"/>
    <property type="match status" value="2"/>
</dbReference>
<dbReference type="Pfam" id="PF00082">
    <property type="entry name" value="Peptidase_S8"/>
    <property type="match status" value="1"/>
</dbReference>
<dbReference type="InterPro" id="IPR028994">
    <property type="entry name" value="Integrin_alpha_N"/>
</dbReference>
<dbReference type="PROSITE" id="PS51829">
    <property type="entry name" value="P_HOMO_B"/>
    <property type="match status" value="2"/>
</dbReference>
<dbReference type="InterPro" id="IPR023827">
    <property type="entry name" value="Peptidase_S8_Asp-AS"/>
</dbReference>
<dbReference type="GO" id="GO:0005509">
    <property type="term" value="F:calcium ion binding"/>
    <property type="evidence" value="ECO:0007669"/>
    <property type="project" value="InterPro"/>
</dbReference>
<dbReference type="SUPFAM" id="SSF49785">
    <property type="entry name" value="Galactose-binding domain-like"/>
    <property type="match status" value="2"/>
</dbReference>
<keyword evidence="12" id="KW-1185">Reference proteome</keyword>
<dbReference type="SUPFAM" id="SSF117074">
    <property type="entry name" value="Hypothetical protein PA1324"/>
    <property type="match status" value="1"/>
</dbReference>
<dbReference type="InterPro" id="IPR036852">
    <property type="entry name" value="Peptidase_S8/S53_dom_sf"/>
</dbReference>
<dbReference type="PROSITE" id="PS51892">
    <property type="entry name" value="SUBTILASE"/>
    <property type="match status" value="1"/>
</dbReference>
<dbReference type="InterPro" id="IPR015919">
    <property type="entry name" value="Cadherin-like_sf"/>
</dbReference>
<dbReference type="Pfam" id="PF01483">
    <property type="entry name" value="P_proprotein"/>
    <property type="match status" value="2"/>
</dbReference>
<dbReference type="PROSITE" id="PS50268">
    <property type="entry name" value="CADHERIN_2"/>
    <property type="match status" value="1"/>
</dbReference>
<dbReference type="Pfam" id="PF05345">
    <property type="entry name" value="He_PIG"/>
    <property type="match status" value="2"/>
</dbReference>
<protein>
    <recommendedName>
        <fullName evidence="13">P/Homo B domain-containing protein</fullName>
    </recommendedName>
</protein>
<dbReference type="InterPro" id="IPR002126">
    <property type="entry name" value="Cadherin-like_dom"/>
</dbReference>
<gene>
    <name evidence="11" type="ORF">GMBLW1_46360</name>
</gene>
<evidence type="ECO:0000313" key="12">
    <source>
        <dbReference type="Proteomes" id="UP000464378"/>
    </source>
</evidence>
<evidence type="ECO:0000259" key="10">
    <source>
        <dbReference type="PROSITE" id="PS51829"/>
    </source>
</evidence>
<dbReference type="Gene3D" id="3.40.50.200">
    <property type="entry name" value="Peptidase S8/S53 domain"/>
    <property type="match status" value="1"/>
</dbReference>
<evidence type="ECO:0000256" key="3">
    <source>
        <dbReference type="ARBA" id="ARBA00022670"/>
    </source>
</evidence>
<reference evidence="11" key="1">
    <citation type="submission" date="2019-04" db="EMBL/GenBank/DDBJ databases">
        <authorList>
            <consortium name="Science for Life Laboratories"/>
        </authorList>
    </citation>
    <scope>NUCLEOTIDE SEQUENCE</scope>
    <source>
        <strain evidence="11">MBLW1</strain>
    </source>
</reference>
<evidence type="ECO:0000256" key="4">
    <source>
        <dbReference type="ARBA" id="ARBA00022729"/>
    </source>
</evidence>
<dbReference type="Pfam" id="PF17210">
    <property type="entry name" value="SdrD_B"/>
    <property type="match status" value="1"/>
</dbReference>
<dbReference type="GO" id="GO:0016020">
    <property type="term" value="C:membrane"/>
    <property type="evidence" value="ECO:0007669"/>
    <property type="project" value="InterPro"/>
</dbReference>
<dbReference type="InterPro" id="IPR013517">
    <property type="entry name" value="FG-GAP"/>
</dbReference>
<dbReference type="Pfam" id="PF17963">
    <property type="entry name" value="Big_9"/>
    <property type="match status" value="1"/>
</dbReference>
<name>A0A6C2YT95_9BACT</name>
<dbReference type="InterPro" id="IPR006644">
    <property type="entry name" value="Cadg"/>
</dbReference>
<dbReference type="InterPro" id="IPR000209">
    <property type="entry name" value="Peptidase_S8/S53_dom"/>
</dbReference>
<dbReference type="SMART" id="SM00112">
    <property type="entry name" value="CA"/>
    <property type="match status" value="2"/>
</dbReference>
<feature type="domain" description="P/Homo B" evidence="10">
    <location>
        <begin position="606"/>
        <end position="757"/>
    </location>
</feature>
<comment type="similarity">
    <text evidence="7 8">Belongs to the peptidase S8 family.</text>
</comment>
<dbReference type="GO" id="GO:0007156">
    <property type="term" value="P:homophilic cell adhesion via plasma membrane adhesion molecules"/>
    <property type="evidence" value="ECO:0007669"/>
    <property type="project" value="InterPro"/>
</dbReference>
<dbReference type="CDD" id="cd07473">
    <property type="entry name" value="Peptidases_S8_Subtilisin_like"/>
    <property type="match status" value="1"/>
</dbReference>
<feature type="active site" description="Charge relay system" evidence="7">
    <location>
        <position position="168"/>
    </location>
</feature>
<keyword evidence="6 7" id="KW-0720">Serine protease</keyword>
<dbReference type="EMBL" id="LR593887">
    <property type="protein sequence ID" value="VTS06475.1"/>
    <property type="molecule type" value="Genomic_DNA"/>
</dbReference>
<dbReference type="PANTHER" id="PTHR42884:SF14">
    <property type="entry name" value="NEUROENDOCRINE CONVERTASE 1"/>
    <property type="match status" value="1"/>
</dbReference>
<organism evidence="11">
    <name type="scientific">Tuwongella immobilis</name>
    <dbReference type="NCBI Taxonomy" id="692036"/>
    <lineage>
        <taxon>Bacteria</taxon>
        <taxon>Pseudomonadati</taxon>
        <taxon>Planctomycetota</taxon>
        <taxon>Planctomycetia</taxon>
        <taxon>Gemmatales</taxon>
        <taxon>Gemmataceae</taxon>
        <taxon>Tuwongella</taxon>
    </lineage>
</organism>
<dbReference type="Gene3D" id="2.130.10.130">
    <property type="entry name" value="Integrin alpha, N-terminal"/>
    <property type="match status" value="1"/>
</dbReference>
<feature type="domain" description="P/Homo B" evidence="10">
    <location>
        <begin position="850"/>
        <end position="1000"/>
    </location>
</feature>
<dbReference type="GO" id="GO:0016485">
    <property type="term" value="P:protein processing"/>
    <property type="evidence" value="ECO:0007669"/>
    <property type="project" value="TreeGrafter"/>
</dbReference>
<dbReference type="Gene3D" id="2.60.40.10">
    <property type="entry name" value="Immunoglobulins"/>
    <property type="match status" value="4"/>
</dbReference>
<dbReference type="PANTHER" id="PTHR42884">
    <property type="entry name" value="PROPROTEIN CONVERTASE SUBTILISIN/KEXIN-RELATED"/>
    <property type="match status" value="1"/>
</dbReference>
<dbReference type="NCBIfam" id="NF012211">
    <property type="entry name" value="tand_rpt_95"/>
    <property type="match status" value="2"/>
</dbReference>
<feature type="active site" description="Charge relay system" evidence="7">
    <location>
        <position position="227"/>
    </location>
</feature>
<dbReference type="GO" id="GO:0005737">
    <property type="term" value="C:cytoplasm"/>
    <property type="evidence" value="ECO:0007669"/>
    <property type="project" value="UniProtKB-ARBA"/>
</dbReference>
<dbReference type="KEGG" id="tim:GMBLW1_46360"/>
<dbReference type="Pfam" id="PF13517">
    <property type="entry name" value="FG-GAP_3"/>
    <property type="match status" value="1"/>
</dbReference>
<dbReference type="PROSITE" id="PS00138">
    <property type="entry name" value="SUBTILASE_SER"/>
    <property type="match status" value="1"/>
</dbReference>
<dbReference type="InterPro" id="IPR023828">
    <property type="entry name" value="Peptidase_S8_Ser-AS"/>
</dbReference>
<keyword evidence="2" id="KW-0964">Secreted</keyword>
<dbReference type="RefSeq" id="WP_162659628.1">
    <property type="nucleotide sequence ID" value="NZ_LR593887.1"/>
</dbReference>
<evidence type="ECO:0000256" key="2">
    <source>
        <dbReference type="ARBA" id="ARBA00022525"/>
    </source>
</evidence>
<evidence type="ECO:0000256" key="6">
    <source>
        <dbReference type="ARBA" id="ARBA00022825"/>
    </source>
</evidence>
<proteinExistence type="inferred from homology"/>
<dbReference type="InParanoid" id="A0A6C2YT95"/>
<dbReference type="EMBL" id="LR586016">
    <property type="protein sequence ID" value="VIP04557.1"/>
    <property type="molecule type" value="Genomic_DNA"/>
</dbReference>
<evidence type="ECO:0008006" key="13">
    <source>
        <dbReference type="Google" id="ProtNLM"/>
    </source>
</evidence>
<evidence type="ECO:0000256" key="8">
    <source>
        <dbReference type="RuleBase" id="RU003355"/>
    </source>
</evidence>
<keyword evidence="4" id="KW-0732">Signal</keyword>
<evidence type="ECO:0000256" key="1">
    <source>
        <dbReference type="ARBA" id="ARBA00004613"/>
    </source>
</evidence>
<dbReference type="SUPFAM" id="SSF52743">
    <property type="entry name" value="Subtilisin-like"/>
    <property type="match status" value="1"/>
</dbReference>
<dbReference type="GO" id="GO:0005576">
    <property type="term" value="C:extracellular region"/>
    <property type="evidence" value="ECO:0007669"/>
    <property type="project" value="UniProtKB-SubCell"/>
</dbReference>
<dbReference type="GO" id="GO:0012505">
    <property type="term" value="C:endomembrane system"/>
    <property type="evidence" value="ECO:0007669"/>
    <property type="project" value="UniProtKB-ARBA"/>
</dbReference>
<dbReference type="Gene3D" id="2.60.120.260">
    <property type="entry name" value="Galactose-binding domain-like"/>
    <property type="match status" value="2"/>
</dbReference>
<dbReference type="PROSITE" id="PS00136">
    <property type="entry name" value="SUBTILASE_ASP"/>
    <property type="match status" value="1"/>
</dbReference>